<dbReference type="InterPro" id="IPR036390">
    <property type="entry name" value="WH_DNA-bd_sf"/>
</dbReference>
<dbReference type="EMBL" id="FNUZ01000002">
    <property type="protein sequence ID" value="SEG09832.1"/>
    <property type="molecule type" value="Genomic_DNA"/>
</dbReference>
<dbReference type="PANTHER" id="PTHR33164">
    <property type="entry name" value="TRANSCRIPTIONAL REGULATOR, MARR FAMILY"/>
    <property type="match status" value="1"/>
</dbReference>
<dbReference type="Proteomes" id="UP000236752">
    <property type="component" value="Unassembled WGS sequence"/>
</dbReference>
<dbReference type="PROSITE" id="PS50995">
    <property type="entry name" value="HTH_MARR_2"/>
    <property type="match status" value="1"/>
</dbReference>
<feature type="domain" description="HTH marR-type" evidence="2">
    <location>
        <begin position="1"/>
        <end position="136"/>
    </location>
</feature>
<dbReference type="InterPro" id="IPR026433">
    <property type="entry name" value="MarR_EPS"/>
</dbReference>
<dbReference type="NCBIfam" id="TIGR04176">
    <property type="entry name" value="MarR_EPS"/>
    <property type="match status" value="1"/>
</dbReference>
<dbReference type="GO" id="GO:0006950">
    <property type="term" value="P:response to stress"/>
    <property type="evidence" value="ECO:0007669"/>
    <property type="project" value="TreeGrafter"/>
</dbReference>
<dbReference type="InterPro" id="IPR036388">
    <property type="entry name" value="WH-like_DNA-bd_sf"/>
</dbReference>
<reference evidence="3 4" key="1">
    <citation type="submission" date="2016-10" db="EMBL/GenBank/DDBJ databases">
        <authorList>
            <person name="de Groot N.N."/>
        </authorList>
    </citation>
    <scope>NUCLEOTIDE SEQUENCE [LARGE SCALE GENOMIC DNA]</scope>
    <source>
        <strain evidence="3 4">DSM 26915</strain>
    </source>
</reference>
<dbReference type="Pfam" id="PF13412">
    <property type="entry name" value="HTH_24"/>
    <property type="match status" value="1"/>
</dbReference>
<keyword evidence="1" id="KW-0175">Coiled coil</keyword>
<dbReference type="Gene3D" id="1.10.10.10">
    <property type="entry name" value="Winged helix-like DNA-binding domain superfamily/Winged helix DNA-binding domain"/>
    <property type="match status" value="1"/>
</dbReference>
<evidence type="ECO:0000313" key="3">
    <source>
        <dbReference type="EMBL" id="SEG09832.1"/>
    </source>
</evidence>
<gene>
    <name evidence="3" type="ORF">SAMN04488045_1838</name>
</gene>
<accession>A0A1H5XDK7</accession>
<dbReference type="SMART" id="SM00347">
    <property type="entry name" value="HTH_MARR"/>
    <property type="match status" value="1"/>
</dbReference>
<evidence type="ECO:0000313" key="4">
    <source>
        <dbReference type="Proteomes" id="UP000236752"/>
    </source>
</evidence>
<dbReference type="GO" id="GO:0003700">
    <property type="term" value="F:DNA-binding transcription factor activity"/>
    <property type="evidence" value="ECO:0007669"/>
    <property type="project" value="InterPro"/>
</dbReference>
<organism evidence="3 4">
    <name type="scientific">Thalassococcus halodurans</name>
    <dbReference type="NCBI Taxonomy" id="373675"/>
    <lineage>
        <taxon>Bacteria</taxon>
        <taxon>Pseudomonadati</taxon>
        <taxon>Pseudomonadota</taxon>
        <taxon>Alphaproteobacteria</taxon>
        <taxon>Rhodobacterales</taxon>
        <taxon>Roseobacteraceae</taxon>
        <taxon>Thalassococcus</taxon>
    </lineage>
</organism>
<sequence>MCGSLNESYSIMTTQRDKLREDVQFRILRLLQDNPEMSQRDLAKAVGVSTGGIHYVLNALLDKGLLKLGNFTAAEDKRRYAYVLTPKGIAKRADLTKRFLVRKMAEYEQLKAEIDEVRGDLSDAEIAELKTALKKG</sequence>
<name>A0A1H5XDK7_9RHOB</name>
<dbReference type="AlphaFoldDB" id="A0A1H5XDK7"/>
<protein>
    <submittedName>
        <fullName evidence="3">EPS-associated transcriptional regulator, MarR family</fullName>
    </submittedName>
</protein>
<evidence type="ECO:0000256" key="1">
    <source>
        <dbReference type="SAM" id="Coils"/>
    </source>
</evidence>
<keyword evidence="4" id="KW-1185">Reference proteome</keyword>
<dbReference type="SUPFAM" id="SSF46785">
    <property type="entry name" value="Winged helix' DNA-binding domain"/>
    <property type="match status" value="1"/>
</dbReference>
<proteinExistence type="predicted"/>
<feature type="coiled-coil region" evidence="1">
    <location>
        <begin position="100"/>
        <end position="127"/>
    </location>
</feature>
<dbReference type="InterPro" id="IPR039422">
    <property type="entry name" value="MarR/SlyA-like"/>
</dbReference>
<evidence type="ECO:0000259" key="2">
    <source>
        <dbReference type="PROSITE" id="PS50995"/>
    </source>
</evidence>
<dbReference type="InterPro" id="IPR000835">
    <property type="entry name" value="HTH_MarR-typ"/>
</dbReference>
<dbReference type="PANTHER" id="PTHR33164:SF43">
    <property type="entry name" value="HTH-TYPE TRANSCRIPTIONAL REPRESSOR YETL"/>
    <property type="match status" value="1"/>
</dbReference>